<dbReference type="EMBL" id="NCKW01009527">
    <property type="protein sequence ID" value="POM66814.1"/>
    <property type="molecule type" value="Genomic_DNA"/>
</dbReference>
<reference evidence="1 2" key="1">
    <citation type="journal article" date="2017" name="Genome Biol. Evol.">
        <title>Phytophthora megakarya and P. palmivora, closely related causal agents of cacao black pod rot, underwent increases in genome sizes and gene numbers by different mechanisms.</title>
        <authorList>
            <person name="Ali S.S."/>
            <person name="Shao J."/>
            <person name="Lary D.J."/>
            <person name="Kronmiller B."/>
            <person name="Shen D."/>
            <person name="Strem M.D."/>
            <person name="Amoako-Attah I."/>
            <person name="Akrofi A.Y."/>
            <person name="Begoude B.A."/>
            <person name="Ten Hoopen G.M."/>
            <person name="Coulibaly K."/>
            <person name="Kebe B.I."/>
            <person name="Melnick R.L."/>
            <person name="Guiltinan M.J."/>
            <person name="Tyler B.M."/>
            <person name="Meinhardt L.W."/>
            <person name="Bailey B.A."/>
        </authorList>
    </citation>
    <scope>NUCLEOTIDE SEQUENCE [LARGE SCALE GENOMIC DNA]</scope>
    <source>
        <strain evidence="2">sbr112.9</strain>
    </source>
</reference>
<comment type="caution">
    <text evidence="1">The sequence shown here is derived from an EMBL/GenBank/DDBJ whole genome shotgun (WGS) entry which is preliminary data.</text>
</comment>
<gene>
    <name evidence="1" type="ORF">PHPALM_17267</name>
</gene>
<evidence type="ECO:0000313" key="1">
    <source>
        <dbReference type="EMBL" id="POM66814.1"/>
    </source>
</evidence>
<protein>
    <submittedName>
        <fullName evidence="1">Uncharacterized protein</fullName>
    </submittedName>
</protein>
<keyword evidence="2" id="KW-1185">Reference proteome</keyword>
<evidence type="ECO:0000313" key="2">
    <source>
        <dbReference type="Proteomes" id="UP000237271"/>
    </source>
</evidence>
<dbReference type="AlphaFoldDB" id="A0A2P4XMR1"/>
<sequence length="156" mass="17981">MDERSTYEELLERWALHDCSAFVSLRSDEEMRELFGRWRSTRSKPATAIGAVTMQSLDRAWTAFVERWNKETGPVFLRKLEARKAAHARLSLGDLASQLSTEYPRHNTDEWEGFLEEAPLSETERLVAGRYRAALDAARRGGRAPRRSVNLSPMRR</sequence>
<organism evidence="1 2">
    <name type="scientific">Phytophthora palmivora</name>
    <dbReference type="NCBI Taxonomy" id="4796"/>
    <lineage>
        <taxon>Eukaryota</taxon>
        <taxon>Sar</taxon>
        <taxon>Stramenopiles</taxon>
        <taxon>Oomycota</taxon>
        <taxon>Peronosporomycetes</taxon>
        <taxon>Peronosporales</taxon>
        <taxon>Peronosporaceae</taxon>
        <taxon>Phytophthora</taxon>
    </lineage>
</organism>
<dbReference type="OrthoDB" id="125926at2759"/>
<proteinExistence type="predicted"/>
<name>A0A2P4XMR1_9STRA</name>
<dbReference type="Proteomes" id="UP000237271">
    <property type="component" value="Unassembled WGS sequence"/>
</dbReference>
<accession>A0A2P4XMR1</accession>